<keyword evidence="4" id="KW-1185">Reference proteome</keyword>
<accession>A0AAN8WWM0</accession>
<dbReference type="Proteomes" id="UP001381693">
    <property type="component" value="Unassembled WGS sequence"/>
</dbReference>
<reference evidence="3 4" key="1">
    <citation type="submission" date="2023-11" db="EMBL/GenBank/DDBJ databases">
        <title>Halocaridina rubra genome assembly.</title>
        <authorList>
            <person name="Smith C."/>
        </authorList>
    </citation>
    <scope>NUCLEOTIDE SEQUENCE [LARGE SCALE GENOMIC DNA]</scope>
    <source>
        <strain evidence="3">EP-1</strain>
        <tissue evidence="3">Whole</tissue>
    </source>
</reference>
<evidence type="ECO:0000313" key="4">
    <source>
        <dbReference type="Proteomes" id="UP001381693"/>
    </source>
</evidence>
<sequence>MSMEEPPARNVMWRMGFNQLPPHRDDDYLICNESGGAECPPCGDSADTPPPHPHEAGGVWATGIITRTYSVGQPIEVHVNVTRSHGGFLEFNICPNDDVNRPVTQRCLNQFPLDIIDTRSRKAKISAPFDQPELISLKLKLPQGLACEQCVLQMTNHAEQFKPQIIMFRNCADIAILPDGKSSGAAGKPIAFNARPNVDSDPFRPNNRFSSHFG</sequence>
<name>A0AAN8WWM0_HALRR</name>
<dbReference type="EMBL" id="JAXCGZ010017752">
    <property type="protein sequence ID" value="KAK7067759.1"/>
    <property type="molecule type" value="Genomic_DNA"/>
</dbReference>
<feature type="region of interest" description="Disordered" evidence="1">
    <location>
        <begin position="194"/>
        <end position="214"/>
    </location>
</feature>
<dbReference type="InterPro" id="IPR004302">
    <property type="entry name" value="Cellulose/chitin-bd_N"/>
</dbReference>
<evidence type="ECO:0000313" key="3">
    <source>
        <dbReference type="EMBL" id="KAK7067759.1"/>
    </source>
</evidence>
<organism evidence="3 4">
    <name type="scientific">Halocaridina rubra</name>
    <name type="common">Hawaiian red shrimp</name>
    <dbReference type="NCBI Taxonomy" id="373956"/>
    <lineage>
        <taxon>Eukaryota</taxon>
        <taxon>Metazoa</taxon>
        <taxon>Ecdysozoa</taxon>
        <taxon>Arthropoda</taxon>
        <taxon>Crustacea</taxon>
        <taxon>Multicrustacea</taxon>
        <taxon>Malacostraca</taxon>
        <taxon>Eumalacostraca</taxon>
        <taxon>Eucarida</taxon>
        <taxon>Decapoda</taxon>
        <taxon>Pleocyemata</taxon>
        <taxon>Caridea</taxon>
        <taxon>Atyoidea</taxon>
        <taxon>Atyidae</taxon>
        <taxon>Halocaridina</taxon>
    </lineage>
</organism>
<gene>
    <name evidence="3" type="ORF">SK128_022098</name>
</gene>
<dbReference type="AlphaFoldDB" id="A0AAN8WWM0"/>
<proteinExistence type="predicted"/>
<dbReference type="Pfam" id="PF03067">
    <property type="entry name" value="LPMO_10"/>
    <property type="match status" value="1"/>
</dbReference>
<protein>
    <recommendedName>
        <fullName evidence="2">Chitin-binding type-4 domain-containing protein</fullName>
    </recommendedName>
</protein>
<comment type="caution">
    <text evidence="3">The sequence shown here is derived from an EMBL/GenBank/DDBJ whole genome shotgun (WGS) entry which is preliminary data.</text>
</comment>
<evidence type="ECO:0000259" key="2">
    <source>
        <dbReference type="Pfam" id="PF03067"/>
    </source>
</evidence>
<feature type="domain" description="Chitin-binding type-4" evidence="2">
    <location>
        <begin position="40"/>
        <end position="174"/>
    </location>
</feature>
<evidence type="ECO:0000256" key="1">
    <source>
        <dbReference type="SAM" id="MobiDB-lite"/>
    </source>
</evidence>